<dbReference type="PANTHER" id="PTHR11249">
    <property type="entry name" value="GLIAL FACTOR NATURATION FACTOR"/>
    <property type="match status" value="1"/>
</dbReference>
<dbReference type="PIRSF" id="PIRSF001788">
    <property type="entry name" value="GMF-beta"/>
    <property type="match status" value="1"/>
</dbReference>
<dbReference type="PANTHER" id="PTHR11249:SF2">
    <property type="entry name" value="GLIA MATURATION FACTOR"/>
    <property type="match status" value="1"/>
</dbReference>
<evidence type="ECO:0000313" key="4">
    <source>
        <dbReference type="EMBL" id="CAH3175102.1"/>
    </source>
</evidence>
<evidence type="ECO:0000256" key="1">
    <source>
        <dbReference type="ARBA" id="ARBA00010055"/>
    </source>
</evidence>
<dbReference type="InterPro" id="IPR029006">
    <property type="entry name" value="ADF-H/Gelsolin-like_dom_sf"/>
</dbReference>
<evidence type="ECO:0000259" key="3">
    <source>
        <dbReference type="PROSITE" id="PS51263"/>
    </source>
</evidence>
<keyword evidence="5" id="KW-1185">Reference proteome</keyword>
<protein>
    <recommendedName>
        <fullName evidence="3">ADF-H domain-containing protein</fullName>
    </recommendedName>
</protein>
<dbReference type="SMART" id="SM00102">
    <property type="entry name" value="ADF"/>
    <property type="match status" value="1"/>
</dbReference>
<dbReference type="Gene3D" id="3.40.20.10">
    <property type="entry name" value="Severin"/>
    <property type="match status" value="1"/>
</dbReference>
<dbReference type="InterPro" id="IPR002108">
    <property type="entry name" value="ADF-H"/>
</dbReference>
<accession>A0ABN8RB27</accession>
<evidence type="ECO:0000256" key="2">
    <source>
        <dbReference type="PIRNR" id="PIRNR001788"/>
    </source>
</evidence>
<comment type="similarity">
    <text evidence="1 2">Belongs to the actin-binding proteins ADF family. GMF subfamily.</text>
</comment>
<dbReference type="InterPro" id="IPR011171">
    <property type="entry name" value="GMF"/>
</dbReference>
<dbReference type="Proteomes" id="UP001159405">
    <property type="component" value="Unassembled WGS sequence"/>
</dbReference>
<name>A0ABN8RB27_9CNID</name>
<reference evidence="4 5" key="1">
    <citation type="submission" date="2022-05" db="EMBL/GenBank/DDBJ databases">
        <authorList>
            <consortium name="Genoscope - CEA"/>
            <person name="William W."/>
        </authorList>
    </citation>
    <scope>NUCLEOTIDE SEQUENCE [LARGE SCALE GENOMIC DNA]</scope>
</reference>
<dbReference type="PROSITE" id="PS51263">
    <property type="entry name" value="ADF_H"/>
    <property type="match status" value="1"/>
</dbReference>
<dbReference type="EMBL" id="CALNXK010000197">
    <property type="protein sequence ID" value="CAH3175102.1"/>
    <property type="molecule type" value="Genomic_DNA"/>
</dbReference>
<dbReference type="CDD" id="cd11283">
    <property type="entry name" value="ADF_GMF-beta_like"/>
    <property type="match status" value="1"/>
</dbReference>
<comment type="caution">
    <text evidence="4">The sequence shown here is derived from an EMBL/GenBank/DDBJ whole genome shotgun (WGS) entry which is preliminary data.</text>
</comment>
<organism evidence="4 5">
    <name type="scientific">Porites lobata</name>
    <dbReference type="NCBI Taxonomy" id="104759"/>
    <lineage>
        <taxon>Eukaryota</taxon>
        <taxon>Metazoa</taxon>
        <taxon>Cnidaria</taxon>
        <taxon>Anthozoa</taxon>
        <taxon>Hexacorallia</taxon>
        <taxon>Scleractinia</taxon>
        <taxon>Fungiina</taxon>
        <taxon>Poritidae</taxon>
        <taxon>Porites</taxon>
    </lineage>
</organism>
<dbReference type="Pfam" id="PF00241">
    <property type="entry name" value="Cofilin_ADF"/>
    <property type="match status" value="1"/>
</dbReference>
<feature type="domain" description="ADF-H" evidence="3">
    <location>
        <begin position="4"/>
        <end position="139"/>
    </location>
</feature>
<gene>
    <name evidence="4" type="ORF">PLOB_00015725</name>
</gene>
<sequence length="142" mass="16525">MSDELNICDVDPEVIEKAGKLRFRKEKTLAAIIMKIDADKQLVILDEELEDISVEDLTEELPDHLPRYVLYSYVLKHDDGRVSYPLVFIFISPQGTKPELQMMYAGSKTNLVKKLGATKVFELRSKEEMSEEWLIQKLKFFR</sequence>
<evidence type="ECO:0000313" key="5">
    <source>
        <dbReference type="Proteomes" id="UP001159405"/>
    </source>
</evidence>
<dbReference type="SUPFAM" id="SSF55753">
    <property type="entry name" value="Actin depolymerizing proteins"/>
    <property type="match status" value="1"/>
</dbReference>
<proteinExistence type="inferred from homology"/>